<protein>
    <recommendedName>
        <fullName evidence="3">AMP-dependent synthetase/ligase domain-containing protein</fullName>
    </recommendedName>
</protein>
<sequence>MLPLVCEAVGRESQPVRHLLVVDKQAPDADLLPVSSVFDILCDAEFPRLALQTENECASTMALILYSSGTTGAPKGVMLSHRNLVACVLQSEVVTHDLASGDEVPGTMLAIVPMFHTFGITFQCLLGPYKGVTTVVMTKFEMTKLMQLIEAHSVTDTILAPPIINALVKMPAAATTERYNMTSLKRAIVGGAPLGNEIIEMMEARIPDLRIAQGYGMTEMSPTVAVNPPAARRLESVGALAPSIEVRVLDSDNKLVGCGETGELCFRGPNVMMGYLGNLEATRETFDEDGFLHTGDIGHIDSGMYVYITGRKKELIKFNGFQVAPAELEALLMQHPRVKDCAVAGVFDDARHTE</sequence>
<evidence type="ECO:0000256" key="2">
    <source>
        <dbReference type="ARBA" id="ARBA00022598"/>
    </source>
</evidence>
<dbReference type="SUPFAM" id="SSF56801">
    <property type="entry name" value="Acetyl-CoA synthetase-like"/>
    <property type="match status" value="1"/>
</dbReference>
<dbReference type="PANTHER" id="PTHR24096:SF149">
    <property type="entry name" value="AMP-BINDING DOMAIN-CONTAINING PROTEIN-RELATED"/>
    <property type="match status" value="1"/>
</dbReference>
<dbReference type="InterPro" id="IPR042099">
    <property type="entry name" value="ANL_N_sf"/>
</dbReference>
<evidence type="ECO:0000313" key="5">
    <source>
        <dbReference type="Proteomes" id="UP001143981"/>
    </source>
</evidence>
<feature type="non-terminal residue" evidence="4">
    <location>
        <position position="354"/>
    </location>
</feature>
<accession>A0A9W7XP51</accession>
<dbReference type="PANTHER" id="PTHR24096">
    <property type="entry name" value="LONG-CHAIN-FATTY-ACID--COA LIGASE"/>
    <property type="match status" value="1"/>
</dbReference>
<evidence type="ECO:0000259" key="3">
    <source>
        <dbReference type="Pfam" id="PF00501"/>
    </source>
</evidence>
<dbReference type="Gene3D" id="3.30.300.30">
    <property type="match status" value="1"/>
</dbReference>
<keyword evidence="5" id="KW-1185">Reference proteome</keyword>
<comment type="caution">
    <text evidence="4">The sequence shown here is derived from an EMBL/GenBank/DDBJ whole genome shotgun (WGS) entry which is preliminary data.</text>
</comment>
<reference evidence="4" key="1">
    <citation type="submission" date="2022-07" db="EMBL/GenBank/DDBJ databases">
        <title>Phylogenomic reconstructions and comparative analyses of Kickxellomycotina fungi.</title>
        <authorList>
            <person name="Reynolds N.K."/>
            <person name="Stajich J.E."/>
            <person name="Barry K."/>
            <person name="Grigoriev I.V."/>
            <person name="Crous P."/>
            <person name="Smith M.E."/>
        </authorList>
    </citation>
    <scope>NUCLEOTIDE SEQUENCE</scope>
    <source>
        <strain evidence="4">BCRC 34381</strain>
    </source>
</reference>
<dbReference type="InterPro" id="IPR045851">
    <property type="entry name" value="AMP-bd_C_sf"/>
</dbReference>
<organism evidence="4 5">
    <name type="scientific">Coemansia biformis</name>
    <dbReference type="NCBI Taxonomy" id="1286918"/>
    <lineage>
        <taxon>Eukaryota</taxon>
        <taxon>Fungi</taxon>
        <taxon>Fungi incertae sedis</taxon>
        <taxon>Zoopagomycota</taxon>
        <taxon>Kickxellomycotina</taxon>
        <taxon>Kickxellomycetes</taxon>
        <taxon>Kickxellales</taxon>
        <taxon>Kickxellaceae</taxon>
        <taxon>Coemansia</taxon>
    </lineage>
</organism>
<dbReference type="Proteomes" id="UP001143981">
    <property type="component" value="Unassembled WGS sequence"/>
</dbReference>
<evidence type="ECO:0000256" key="1">
    <source>
        <dbReference type="ARBA" id="ARBA00006432"/>
    </source>
</evidence>
<dbReference type="EMBL" id="JANBOI010004027">
    <property type="protein sequence ID" value="KAJ1718021.1"/>
    <property type="molecule type" value="Genomic_DNA"/>
</dbReference>
<dbReference type="GO" id="GO:0016405">
    <property type="term" value="F:CoA-ligase activity"/>
    <property type="evidence" value="ECO:0007669"/>
    <property type="project" value="TreeGrafter"/>
</dbReference>
<dbReference type="Gene3D" id="3.40.50.12780">
    <property type="entry name" value="N-terminal domain of ligase-like"/>
    <property type="match status" value="1"/>
</dbReference>
<dbReference type="InterPro" id="IPR020845">
    <property type="entry name" value="AMP-binding_CS"/>
</dbReference>
<dbReference type="PROSITE" id="PS00455">
    <property type="entry name" value="AMP_BINDING"/>
    <property type="match status" value="1"/>
</dbReference>
<comment type="similarity">
    <text evidence="1">Belongs to the ATP-dependent AMP-binding enzyme family.</text>
</comment>
<dbReference type="AlphaFoldDB" id="A0A9W7XP51"/>
<dbReference type="InterPro" id="IPR000873">
    <property type="entry name" value="AMP-dep_synth/lig_dom"/>
</dbReference>
<gene>
    <name evidence="4" type="ORF">LPJ61_006939</name>
</gene>
<evidence type="ECO:0000313" key="4">
    <source>
        <dbReference type="EMBL" id="KAJ1718021.1"/>
    </source>
</evidence>
<name>A0A9W7XP51_9FUNG</name>
<feature type="domain" description="AMP-dependent synthetase/ligase" evidence="3">
    <location>
        <begin position="27"/>
        <end position="276"/>
    </location>
</feature>
<dbReference type="Pfam" id="PF00501">
    <property type="entry name" value="AMP-binding"/>
    <property type="match status" value="1"/>
</dbReference>
<dbReference type="OrthoDB" id="10253115at2759"/>
<proteinExistence type="inferred from homology"/>
<keyword evidence="2" id="KW-0436">Ligase</keyword>